<evidence type="ECO:0000313" key="4">
    <source>
        <dbReference type="Proteomes" id="UP000405656"/>
    </source>
</evidence>
<evidence type="ECO:0000259" key="2">
    <source>
        <dbReference type="Pfam" id="PF06750"/>
    </source>
</evidence>
<dbReference type="EMBL" id="AACCWZ010000001">
    <property type="protein sequence ID" value="EAK0450481.1"/>
    <property type="molecule type" value="Genomic_DNA"/>
</dbReference>
<dbReference type="AlphaFoldDB" id="A0A825SH86"/>
<feature type="transmembrane region" description="Helical" evidence="1">
    <location>
        <begin position="121"/>
        <end position="142"/>
    </location>
</feature>
<dbReference type="Proteomes" id="UP000405656">
    <property type="component" value="Unassembled WGS sequence"/>
</dbReference>
<proteinExistence type="predicted"/>
<dbReference type="PANTHER" id="PTHR30487:SF0">
    <property type="entry name" value="PREPILIN LEADER PEPTIDASE_N-METHYLTRANSFERASE-RELATED"/>
    <property type="match status" value="1"/>
</dbReference>
<dbReference type="RefSeq" id="WP_074691827.1">
    <property type="nucleotide sequence ID" value="NZ_CBCUZC010000041.1"/>
</dbReference>
<keyword evidence="1" id="KW-1133">Transmembrane helix</keyword>
<dbReference type="Pfam" id="PF06750">
    <property type="entry name" value="A24_N_bact"/>
    <property type="match status" value="1"/>
</dbReference>
<feature type="transmembrane region" description="Helical" evidence="1">
    <location>
        <begin position="6"/>
        <end position="22"/>
    </location>
</feature>
<feature type="transmembrane region" description="Helical" evidence="1">
    <location>
        <begin position="188"/>
        <end position="218"/>
    </location>
</feature>
<dbReference type="InterPro" id="IPR010627">
    <property type="entry name" value="Prepilin_pept_A24_N"/>
</dbReference>
<accession>A0A825SH86</accession>
<evidence type="ECO:0000256" key="1">
    <source>
        <dbReference type="SAM" id="Phobius"/>
    </source>
</evidence>
<comment type="caution">
    <text evidence="3">The sequence shown here is derived from an EMBL/GenBank/DDBJ whole genome shotgun (WGS) entry which is preliminary data.</text>
</comment>
<dbReference type="PANTHER" id="PTHR30487">
    <property type="entry name" value="TYPE 4 PREPILIN-LIKE PROTEINS LEADER PEPTIDE-PROCESSING ENZYME"/>
    <property type="match status" value="1"/>
</dbReference>
<dbReference type="InterPro" id="IPR050882">
    <property type="entry name" value="Prepilin_peptidase/N-MTase"/>
</dbReference>
<dbReference type="GO" id="GO:0004190">
    <property type="term" value="F:aspartic-type endopeptidase activity"/>
    <property type="evidence" value="ECO:0007669"/>
    <property type="project" value="TreeGrafter"/>
</dbReference>
<gene>
    <name evidence="3" type="ORF">YZ36_00625</name>
</gene>
<feature type="transmembrane region" description="Helical" evidence="1">
    <location>
        <begin position="69"/>
        <end position="89"/>
    </location>
</feature>
<feature type="domain" description="Prepilin peptidase A24 N-terminal" evidence="2">
    <location>
        <begin position="6"/>
        <end position="88"/>
    </location>
</feature>
<evidence type="ECO:0000313" key="3">
    <source>
        <dbReference type="EMBL" id="EAK0450481.1"/>
    </source>
</evidence>
<keyword evidence="1" id="KW-0472">Membrane</keyword>
<sequence>MIFYILLGLCIGSFINVVIFRSKQKKSIISPRSYCLKCNNTLKFYHLIPILSYVFLKGKCGFCKGKISLIYPFNELICGCLFAFAFYLFENTLEILIFACMLAIFLMLSWMDYFLKAVSELWLWILFALAFLFDFLQNGLILENIQDSFLFKACFGAGVVFLLKSMINFVKNFKKRDEILESLGEGDVIIIAIIFGIFGYEGAFFILFIASLLCLFGFIKIAKKDYQMPMIPFLFVAILVQLCLESLK</sequence>
<dbReference type="OrthoDB" id="9789291at2"/>
<feature type="transmembrane region" description="Helical" evidence="1">
    <location>
        <begin position="148"/>
        <end position="167"/>
    </location>
</feature>
<reference evidence="3 4" key="1">
    <citation type="submission" date="2018-05" db="EMBL/GenBank/DDBJ databases">
        <authorList>
            <consortium name="PulseNet: The National Subtyping Network for Foodborne Disease Surveillance"/>
            <person name="Tarr C.L."/>
            <person name="Trees E."/>
            <person name="Katz L.S."/>
            <person name="Carleton-Romer H.A."/>
            <person name="Stroika S."/>
            <person name="Kucerova Z."/>
            <person name="Roache K.F."/>
            <person name="Sabol A.L."/>
            <person name="Besser J."/>
            <person name="Gerner-Smidt P."/>
        </authorList>
    </citation>
    <scope>NUCLEOTIDE SEQUENCE [LARGE SCALE GENOMIC DNA]</scope>
    <source>
        <strain evidence="3 4">20110455</strain>
    </source>
</reference>
<protein>
    <submittedName>
        <fullName evidence="3">Prepilin peptidase</fullName>
    </submittedName>
</protein>
<dbReference type="GO" id="GO:0005886">
    <property type="term" value="C:plasma membrane"/>
    <property type="evidence" value="ECO:0007669"/>
    <property type="project" value="TreeGrafter"/>
</dbReference>
<keyword evidence="1" id="KW-0812">Transmembrane</keyword>
<dbReference type="GO" id="GO:0006465">
    <property type="term" value="P:signal peptide processing"/>
    <property type="evidence" value="ECO:0007669"/>
    <property type="project" value="TreeGrafter"/>
</dbReference>
<organism evidence="3 4">
    <name type="scientific">Campylobacter lari</name>
    <dbReference type="NCBI Taxonomy" id="201"/>
    <lineage>
        <taxon>Bacteria</taxon>
        <taxon>Pseudomonadati</taxon>
        <taxon>Campylobacterota</taxon>
        <taxon>Epsilonproteobacteria</taxon>
        <taxon>Campylobacterales</taxon>
        <taxon>Campylobacteraceae</taxon>
        <taxon>Campylobacter</taxon>
    </lineage>
</organism>
<name>A0A825SH86_CAMLA</name>
<feature type="transmembrane region" description="Helical" evidence="1">
    <location>
        <begin position="95"/>
        <end position="114"/>
    </location>
</feature>